<sequence>MAEIEVPGPEPDWETAPSYQGRKRNPAFQESMWEFAASSFQLVAGLKPPLEALARRLRLRLERGWEDLGYVDVAMFRIARVDFALSRIEGAVVPDTFVWVSRSVDDVDGALDILLNALGLDRDALAFRGTRETGFEVCDDPAS</sequence>
<dbReference type="Proteomes" id="UP001432060">
    <property type="component" value="Chromosome"/>
</dbReference>
<accession>A0ABZ1XE39</accession>
<keyword evidence="3" id="KW-1185">Reference proteome</keyword>
<gene>
    <name evidence="2" type="ORF">OG515_02055</name>
</gene>
<feature type="region of interest" description="Disordered" evidence="1">
    <location>
        <begin position="1"/>
        <end position="21"/>
    </location>
</feature>
<evidence type="ECO:0000313" key="2">
    <source>
        <dbReference type="EMBL" id="WUT81053.1"/>
    </source>
</evidence>
<dbReference type="RefSeq" id="WP_329395109.1">
    <property type="nucleotide sequence ID" value="NZ_CP109019.1"/>
</dbReference>
<proteinExistence type="predicted"/>
<reference evidence="2" key="1">
    <citation type="submission" date="2022-10" db="EMBL/GenBank/DDBJ databases">
        <title>The complete genomes of actinobacterial strains from the NBC collection.</title>
        <authorList>
            <person name="Joergensen T.S."/>
            <person name="Alvarez Arevalo M."/>
            <person name="Sterndorff E.B."/>
            <person name="Faurdal D."/>
            <person name="Vuksanovic O."/>
            <person name="Mourched A.-S."/>
            <person name="Charusanti P."/>
            <person name="Shaw S."/>
            <person name="Blin K."/>
            <person name="Weber T."/>
        </authorList>
    </citation>
    <scope>NUCLEOTIDE SEQUENCE</scope>
    <source>
        <strain evidence="2">NBC_00668</strain>
    </source>
</reference>
<name>A0ABZ1XE39_9ACTN</name>
<evidence type="ECO:0000313" key="3">
    <source>
        <dbReference type="Proteomes" id="UP001432060"/>
    </source>
</evidence>
<organism evidence="2 3">
    <name type="scientific">Streptomyces melanogenes</name>
    <dbReference type="NCBI Taxonomy" id="67326"/>
    <lineage>
        <taxon>Bacteria</taxon>
        <taxon>Bacillati</taxon>
        <taxon>Actinomycetota</taxon>
        <taxon>Actinomycetes</taxon>
        <taxon>Kitasatosporales</taxon>
        <taxon>Streptomycetaceae</taxon>
        <taxon>Streptomyces</taxon>
    </lineage>
</organism>
<protein>
    <submittedName>
        <fullName evidence="2">Uncharacterized protein</fullName>
    </submittedName>
</protein>
<evidence type="ECO:0000256" key="1">
    <source>
        <dbReference type="SAM" id="MobiDB-lite"/>
    </source>
</evidence>
<dbReference type="EMBL" id="CP109019">
    <property type="protein sequence ID" value="WUT81053.1"/>
    <property type="molecule type" value="Genomic_DNA"/>
</dbReference>